<dbReference type="AlphaFoldDB" id="A0AA38M5N0"/>
<gene>
    <name evidence="5" type="ORF">Zmor_022125</name>
</gene>
<evidence type="ECO:0000313" key="5">
    <source>
        <dbReference type="EMBL" id="KAJ3644391.1"/>
    </source>
</evidence>
<feature type="transmembrane region" description="Helical" evidence="2">
    <location>
        <begin position="315"/>
        <end position="332"/>
    </location>
</feature>
<feature type="domain" description="Nose resistant-to-fluoxetine protein N-terminal" evidence="4">
    <location>
        <begin position="81"/>
        <end position="202"/>
    </location>
</feature>
<feature type="transmembrane region" description="Helical" evidence="2">
    <location>
        <begin position="608"/>
        <end position="631"/>
    </location>
</feature>
<dbReference type="InterPro" id="IPR002656">
    <property type="entry name" value="Acyl_transf_3_dom"/>
</dbReference>
<keyword evidence="2" id="KW-0472">Membrane</keyword>
<evidence type="ECO:0000313" key="6">
    <source>
        <dbReference type="Proteomes" id="UP001168821"/>
    </source>
</evidence>
<feature type="transmembrane region" description="Helical" evidence="2">
    <location>
        <begin position="353"/>
        <end position="374"/>
    </location>
</feature>
<organism evidence="5 6">
    <name type="scientific">Zophobas morio</name>
    <dbReference type="NCBI Taxonomy" id="2755281"/>
    <lineage>
        <taxon>Eukaryota</taxon>
        <taxon>Metazoa</taxon>
        <taxon>Ecdysozoa</taxon>
        <taxon>Arthropoda</taxon>
        <taxon>Hexapoda</taxon>
        <taxon>Insecta</taxon>
        <taxon>Pterygota</taxon>
        <taxon>Neoptera</taxon>
        <taxon>Endopterygota</taxon>
        <taxon>Coleoptera</taxon>
        <taxon>Polyphaga</taxon>
        <taxon>Cucujiformia</taxon>
        <taxon>Tenebrionidae</taxon>
        <taxon>Zophobas</taxon>
    </lineage>
</organism>
<dbReference type="Pfam" id="PF01757">
    <property type="entry name" value="Acyl_transf_3"/>
    <property type="match status" value="1"/>
</dbReference>
<accession>A0AA38M5N0</accession>
<feature type="transmembrane region" description="Helical" evidence="2">
    <location>
        <begin position="539"/>
        <end position="557"/>
    </location>
</feature>
<evidence type="ECO:0000256" key="1">
    <source>
        <dbReference type="SAM" id="MobiDB-lite"/>
    </source>
</evidence>
<keyword evidence="3" id="KW-0732">Signal</keyword>
<feature type="region of interest" description="Disordered" evidence="1">
    <location>
        <begin position="251"/>
        <end position="272"/>
    </location>
</feature>
<feature type="transmembrane region" description="Helical" evidence="2">
    <location>
        <begin position="426"/>
        <end position="446"/>
    </location>
</feature>
<proteinExistence type="predicted"/>
<feature type="compositionally biased region" description="Basic and acidic residues" evidence="1">
    <location>
        <begin position="261"/>
        <end position="272"/>
    </location>
</feature>
<sequence>MLEFRVLLALLCLEGAFCVKYAYNSSDLSYLSNGIQFPVPDSELHNPVVEEVFQGNVSEVRWLVDLFDHLKWPRMMKNWNGTRCRRDVETYIQSLQNGTSWAAKMYDASGRYSGQFFFGNDYWLGSSSLCNELTNEETNTEVPPFPITFLVAKVRININGKLTPVTRQLNVGECLPASCSPSDVRVLLATERKSGSSLSVVGIRKVPGDYDVLQDPKFQIVGGVCLATAVLVLIASIVEHLTLKKNDKTDAEIANNNNNNDDEKGAKKDTKKPQQSLLLRLLLSFSAITNGEKIFNVESVSEGSIQCIHGLRFFSIAWIIMVHTYLEVFSIGENKNMRIVTERTFLYQTISNATFSVDTFFFISGLLVTITYFRSSAKKTPKDETTCQAVKSNVGQFFVLVIYRFFRLTPAYLFVLGVNEVILRFLHSYSVFTPAIIDHITCSSFWWRNALYINNFYPQTEFCMLWSWYIANDTQFYLIASILLLIAVRGNKHLKFAAVALGVFMVASWVLTFIIAMKYEYTIRVEEPFALFDQLYDKPWMRIGPYFVGMIAGYFLFKVNCQVKLAAVWVVVGWILSLGCLFSLVYGVGRQGLVVPTSAFYASLGHTAWGVALAWITVACCSGYGGPLGALFKFKLFLPLSRLTYCAYLVHPVLMCLSSFILDGSLHLHQLFMIVIYCGNLIFSFISAFAISLLFEAPVVNLLKIIFY</sequence>
<feature type="chain" id="PRO_5041272195" description="Nose resistant-to-fluoxetine protein N-terminal domain-containing protein" evidence="3">
    <location>
        <begin position="19"/>
        <end position="708"/>
    </location>
</feature>
<feature type="signal peptide" evidence="3">
    <location>
        <begin position="1"/>
        <end position="18"/>
    </location>
</feature>
<feature type="transmembrane region" description="Helical" evidence="2">
    <location>
        <begin position="566"/>
        <end position="588"/>
    </location>
</feature>
<evidence type="ECO:0000259" key="4">
    <source>
        <dbReference type="SMART" id="SM00703"/>
    </source>
</evidence>
<dbReference type="PANTHER" id="PTHR11161:SF69">
    <property type="entry name" value="NOSE RESISTANT TO FLUOXETINE PROTEIN 6-LIKE PROTEIN"/>
    <property type="match status" value="1"/>
</dbReference>
<dbReference type="InterPro" id="IPR052728">
    <property type="entry name" value="O2_lipid_transport_reg"/>
</dbReference>
<reference evidence="5" key="1">
    <citation type="journal article" date="2023" name="G3 (Bethesda)">
        <title>Whole genome assemblies of Zophobas morio and Tenebrio molitor.</title>
        <authorList>
            <person name="Kaur S."/>
            <person name="Stinson S.A."/>
            <person name="diCenzo G.C."/>
        </authorList>
    </citation>
    <scope>NUCLEOTIDE SEQUENCE</scope>
    <source>
        <strain evidence="5">QUZm001</strain>
    </source>
</reference>
<dbReference type="SMART" id="SM00703">
    <property type="entry name" value="NRF"/>
    <property type="match status" value="1"/>
</dbReference>
<dbReference type="EMBL" id="JALNTZ010000007">
    <property type="protein sequence ID" value="KAJ3644391.1"/>
    <property type="molecule type" value="Genomic_DNA"/>
</dbReference>
<dbReference type="PANTHER" id="PTHR11161">
    <property type="entry name" value="O-ACYLTRANSFERASE"/>
    <property type="match status" value="1"/>
</dbReference>
<feature type="transmembrane region" description="Helical" evidence="2">
    <location>
        <begin position="394"/>
        <end position="414"/>
    </location>
</feature>
<name>A0AA38M5N0_9CUCU</name>
<dbReference type="InterPro" id="IPR006621">
    <property type="entry name" value="Nose-resist-to-fluoxetine_N"/>
</dbReference>
<feature type="transmembrane region" description="Helical" evidence="2">
    <location>
        <begin position="643"/>
        <end position="662"/>
    </location>
</feature>
<feature type="transmembrane region" description="Helical" evidence="2">
    <location>
        <begin position="498"/>
        <end position="519"/>
    </location>
</feature>
<evidence type="ECO:0000256" key="2">
    <source>
        <dbReference type="SAM" id="Phobius"/>
    </source>
</evidence>
<keyword evidence="6" id="KW-1185">Reference proteome</keyword>
<evidence type="ECO:0000256" key="3">
    <source>
        <dbReference type="SAM" id="SignalP"/>
    </source>
</evidence>
<keyword evidence="2" id="KW-1133">Transmembrane helix</keyword>
<feature type="transmembrane region" description="Helical" evidence="2">
    <location>
        <begin position="674"/>
        <end position="695"/>
    </location>
</feature>
<dbReference type="GO" id="GO:0016747">
    <property type="term" value="F:acyltransferase activity, transferring groups other than amino-acyl groups"/>
    <property type="evidence" value="ECO:0007669"/>
    <property type="project" value="InterPro"/>
</dbReference>
<comment type="caution">
    <text evidence="5">The sequence shown here is derived from an EMBL/GenBank/DDBJ whole genome shotgun (WGS) entry which is preliminary data.</text>
</comment>
<feature type="transmembrane region" description="Helical" evidence="2">
    <location>
        <begin position="466"/>
        <end position="486"/>
    </location>
</feature>
<protein>
    <recommendedName>
        <fullName evidence="4">Nose resistant-to-fluoxetine protein N-terminal domain-containing protein</fullName>
    </recommendedName>
</protein>
<keyword evidence="2" id="KW-0812">Transmembrane</keyword>
<dbReference type="Pfam" id="PF20146">
    <property type="entry name" value="NRF"/>
    <property type="match status" value="1"/>
</dbReference>
<dbReference type="Proteomes" id="UP001168821">
    <property type="component" value="Unassembled WGS sequence"/>
</dbReference>